<keyword evidence="1" id="KW-0808">Transferase</keyword>
<keyword evidence="3" id="KW-0472">Membrane</keyword>
<evidence type="ECO:0000256" key="1">
    <source>
        <dbReference type="ARBA" id="ARBA00022679"/>
    </source>
</evidence>
<keyword evidence="3" id="KW-0812">Transmembrane</keyword>
<evidence type="ECO:0000256" key="3">
    <source>
        <dbReference type="SAM" id="Phobius"/>
    </source>
</evidence>
<dbReference type="GO" id="GO:0004596">
    <property type="term" value="F:protein-N-terminal amino-acid acetyltransferase activity"/>
    <property type="evidence" value="ECO:0007669"/>
    <property type="project" value="InterPro"/>
</dbReference>
<dbReference type="EMBL" id="LR031873">
    <property type="protein sequence ID" value="VDD05447.1"/>
    <property type="molecule type" value="Genomic_DNA"/>
</dbReference>
<name>A0A3P6BHE9_BRAOL</name>
<dbReference type="AlphaFoldDB" id="A0A3P6BHE9"/>
<dbReference type="PANTHER" id="PTHR45896">
    <property type="entry name" value="N-ALPHA-ACETYLTRANSFERASE 30"/>
    <property type="match status" value="1"/>
</dbReference>
<protein>
    <submittedName>
        <fullName evidence="4">Uncharacterized protein</fullName>
    </submittedName>
</protein>
<organism evidence="4">
    <name type="scientific">Brassica oleracea</name>
    <name type="common">Wild cabbage</name>
    <dbReference type="NCBI Taxonomy" id="3712"/>
    <lineage>
        <taxon>Eukaryota</taxon>
        <taxon>Viridiplantae</taxon>
        <taxon>Streptophyta</taxon>
        <taxon>Embryophyta</taxon>
        <taxon>Tracheophyta</taxon>
        <taxon>Spermatophyta</taxon>
        <taxon>Magnoliopsida</taxon>
        <taxon>eudicotyledons</taxon>
        <taxon>Gunneridae</taxon>
        <taxon>Pentapetalae</taxon>
        <taxon>rosids</taxon>
        <taxon>malvids</taxon>
        <taxon>Brassicales</taxon>
        <taxon>Brassicaceae</taxon>
        <taxon>Brassiceae</taxon>
        <taxon>Brassica</taxon>
    </lineage>
</organism>
<accession>A0A3P6BHE9</accession>
<dbReference type="PANTHER" id="PTHR45896:SF1">
    <property type="entry name" value="N-ALPHA-ACETYLTRANSFERASE 30"/>
    <property type="match status" value="1"/>
</dbReference>
<reference evidence="4" key="1">
    <citation type="submission" date="2018-11" db="EMBL/GenBank/DDBJ databases">
        <authorList>
            <consortium name="Genoscope - CEA"/>
            <person name="William W."/>
        </authorList>
    </citation>
    <scope>NUCLEOTIDE SEQUENCE</scope>
</reference>
<keyword evidence="2" id="KW-0012">Acyltransferase</keyword>
<evidence type="ECO:0000256" key="2">
    <source>
        <dbReference type="ARBA" id="ARBA00023315"/>
    </source>
</evidence>
<proteinExistence type="predicted"/>
<dbReference type="InterPro" id="IPR044542">
    <property type="entry name" value="NAA30-like"/>
</dbReference>
<gene>
    <name evidence="4" type="ORF">BOLC4T22511H</name>
</gene>
<sequence>MDPLNKKPDPDTLKLSGYLIRPGLFFRRRYEIKRSSMIEYTSYAGEHHSPLIIEPYSIFTYRYFVYLWPQLCFLVLTKLSFVVCLNGLADESFSVKAKCIGTVMCKMGRASTDLQRVHRHVGCHQTVSWPWLSHRACNKINKSDDGIWL</sequence>
<evidence type="ECO:0000313" key="4">
    <source>
        <dbReference type="EMBL" id="VDD05447.1"/>
    </source>
</evidence>
<dbReference type="GO" id="GO:0031417">
    <property type="term" value="C:NatC complex"/>
    <property type="evidence" value="ECO:0007669"/>
    <property type="project" value="TreeGrafter"/>
</dbReference>
<feature type="transmembrane region" description="Helical" evidence="3">
    <location>
        <begin position="66"/>
        <end position="88"/>
    </location>
</feature>
<keyword evidence="3" id="KW-1133">Transmembrane helix</keyword>